<keyword evidence="4" id="KW-1185">Reference proteome</keyword>
<gene>
    <name evidence="3" type="ORF">LTRI10_LOCUS7248</name>
</gene>
<evidence type="ECO:0000313" key="3">
    <source>
        <dbReference type="EMBL" id="CAL1359779.1"/>
    </source>
</evidence>
<feature type="compositionally biased region" description="Polar residues" evidence="1">
    <location>
        <begin position="84"/>
        <end position="96"/>
    </location>
</feature>
<feature type="transmembrane region" description="Helical" evidence="2">
    <location>
        <begin position="16"/>
        <end position="39"/>
    </location>
</feature>
<keyword evidence="2" id="KW-0472">Membrane</keyword>
<feature type="compositionally biased region" description="Acidic residues" evidence="1">
    <location>
        <begin position="45"/>
        <end position="54"/>
    </location>
</feature>
<keyword evidence="2" id="KW-0812">Transmembrane</keyword>
<keyword evidence="2" id="KW-1133">Transmembrane helix</keyword>
<evidence type="ECO:0000256" key="1">
    <source>
        <dbReference type="SAM" id="MobiDB-lite"/>
    </source>
</evidence>
<accession>A0AAV2CU40</accession>
<feature type="region of interest" description="Disordered" evidence="1">
    <location>
        <begin position="45"/>
        <end position="96"/>
    </location>
</feature>
<organism evidence="3 4">
    <name type="scientific">Linum trigynum</name>
    <dbReference type="NCBI Taxonomy" id="586398"/>
    <lineage>
        <taxon>Eukaryota</taxon>
        <taxon>Viridiplantae</taxon>
        <taxon>Streptophyta</taxon>
        <taxon>Embryophyta</taxon>
        <taxon>Tracheophyta</taxon>
        <taxon>Spermatophyta</taxon>
        <taxon>Magnoliopsida</taxon>
        <taxon>eudicotyledons</taxon>
        <taxon>Gunneridae</taxon>
        <taxon>Pentapetalae</taxon>
        <taxon>rosids</taxon>
        <taxon>fabids</taxon>
        <taxon>Malpighiales</taxon>
        <taxon>Linaceae</taxon>
        <taxon>Linum</taxon>
    </lineage>
</organism>
<dbReference type="Proteomes" id="UP001497516">
    <property type="component" value="Chromosome 10"/>
</dbReference>
<evidence type="ECO:0000256" key="2">
    <source>
        <dbReference type="SAM" id="Phobius"/>
    </source>
</evidence>
<feature type="compositionally biased region" description="Acidic residues" evidence="1">
    <location>
        <begin position="62"/>
        <end position="73"/>
    </location>
</feature>
<dbReference type="AlphaFoldDB" id="A0AAV2CU40"/>
<proteinExistence type="predicted"/>
<evidence type="ECO:0000313" key="4">
    <source>
        <dbReference type="Proteomes" id="UP001497516"/>
    </source>
</evidence>
<dbReference type="EMBL" id="OZ034814">
    <property type="protein sequence ID" value="CAL1359779.1"/>
    <property type="molecule type" value="Genomic_DNA"/>
</dbReference>
<name>A0AAV2CU40_9ROSI</name>
<reference evidence="3 4" key="1">
    <citation type="submission" date="2024-04" db="EMBL/GenBank/DDBJ databases">
        <authorList>
            <person name="Fracassetti M."/>
        </authorList>
    </citation>
    <scope>NUCLEOTIDE SEQUENCE [LARGE SCALE GENOMIC DNA]</scope>
</reference>
<protein>
    <submittedName>
        <fullName evidence="3">Uncharacterized protein</fullName>
    </submittedName>
</protein>
<sequence>MPLFNSSITASFEKPLAFASFCRHFVAILVMLFLFFLYLAKDQGNEESDDENDSNSDSMSIESEDDSDDDGETLTDSTLDRDSNSPAGQASKPFSV</sequence>